<dbReference type="CDD" id="cd00338">
    <property type="entry name" value="Ser_Recombinase"/>
    <property type="match status" value="1"/>
</dbReference>
<reference evidence="6 7" key="1">
    <citation type="submission" date="2023-12" db="EMBL/GenBank/DDBJ databases">
        <title>Micromonospora sp. nov., isolated from Atacama Desert.</title>
        <authorList>
            <person name="Carro L."/>
            <person name="Golinska P."/>
            <person name="Klenk H.-P."/>
            <person name="Goodfellow M."/>
        </authorList>
    </citation>
    <scope>NUCLEOTIDE SEQUENCE [LARGE SCALE GENOMIC DNA]</scope>
    <source>
        <strain evidence="6 7">4G53</strain>
    </source>
</reference>
<feature type="domain" description="Recombinase" evidence="5">
    <location>
        <begin position="198"/>
        <end position="330"/>
    </location>
</feature>
<gene>
    <name evidence="6" type="ORF">U2F25_27775</name>
</gene>
<evidence type="ECO:0000259" key="4">
    <source>
        <dbReference type="PROSITE" id="PS51736"/>
    </source>
</evidence>
<keyword evidence="7" id="KW-1185">Reference proteome</keyword>
<dbReference type="PROSITE" id="PS51736">
    <property type="entry name" value="RECOMBINASES_3"/>
    <property type="match status" value="1"/>
</dbReference>
<dbReference type="Pfam" id="PF00239">
    <property type="entry name" value="Resolvase"/>
    <property type="match status" value="1"/>
</dbReference>
<protein>
    <submittedName>
        <fullName evidence="6">Recombinase family protein</fullName>
    </submittedName>
</protein>
<dbReference type="SUPFAM" id="SSF53041">
    <property type="entry name" value="Resolvase-like"/>
    <property type="match status" value="1"/>
</dbReference>
<name>A0ABU5JKS5_9ACTN</name>
<feature type="domain" description="Resolvase/invertase-type recombinase catalytic" evidence="4">
    <location>
        <begin position="45"/>
        <end position="191"/>
    </location>
</feature>
<keyword evidence="2" id="KW-0233">DNA recombination</keyword>
<dbReference type="Pfam" id="PF07508">
    <property type="entry name" value="Recombinase"/>
    <property type="match status" value="1"/>
</dbReference>
<dbReference type="Gene3D" id="3.90.1750.20">
    <property type="entry name" value="Putative Large Serine Recombinase, Chain B, Domain 2"/>
    <property type="match status" value="1"/>
</dbReference>
<dbReference type="Gene3D" id="3.40.50.1390">
    <property type="entry name" value="Resolvase, N-terminal catalytic domain"/>
    <property type="match status" value="1"/>
</dbReference>
<comment type="caution">
    <text evidence="6">The sequence shown here is derived from an EMBL/GenBank/DDBJ whole genome shotgun (WGS) entry which is preliminary data.</text>
</comment>
<accession>A0ABU5JKS5</accession>
<dbReference type="PANTHER" id="PTHR30461">
    <property type="entry name" value="DNA-INVERTASE FROM LAMBDOID PROPHAGE"/>
    <property type="match status" value="1"/>
</dbReference>
<organism evidence="6 7">
    <name type="scientific">Micromonospora sicca</name>
    <dbReference type="NCBI Taxonomy" id="2202420"/>
    <lineage>
        <taxon>Bacteria</taxon>
        <taxon>Bacillati</taxon>
        <taxon>Actinomycetota</taxon>
        <taxon>Actinomycetes</taxon>
        <taxon>Micromonosporales</taxon>
        <taxon>Micromonosporaceae</taxon>
        <taxon>Micromonospora</taxon>
    </lineage>
</organism>
<evidence type="ECO:0000256" key="2">
    <source>
        <dbReference type="ARBA" id="ARBA00023172"/>
    </source>
</evidence>
<evidence type="ECO:0000313" key="7">
    <source>
        <dbReference type="Proteomes" id="UP001290101"/>
    </source>
</evidence>
<dbReference type="Proteomes" id="UP001290101">
    <property type="component" value="Unassembled WGS sequence"/>
</dbReference>
<dbReference type="EMBL" id="JAXOTQ010000042">
    <property type="protein sequence ID" value="MDZ5493220.1"/>
    <property type="molecule type" value="Genomic_DNA"/>
</dbReference>
<dbReference type="RefSeq" id="WP_322442849.1">
    <property type="nucleotide sequence ID" value="NZ_JAXOTQ010000042.1"/>
</dbReference>
<dbReference type="InterPro" id="IPR038109">
    <property type="entry name" value="DNA_bind_recomb_sf"/>
</dbReference>
<keyword evidence="1" id="KW-0238">DNA-binding</keyword>
<sequence>MKRQGPWCGGPAHVRGDSGGRVAAVVGELSQHSDTVRAMPTPPKTCSLYLRISVSKDESDSLERQERDLRRLALDEGYTVVATHVDDGLSGALSARPAFLAWLDDAAAGRAGALLAWRFDRISREGLPAVARLLEVLKASGGRMLTYGDRMDSDSHAFRITAAVLSEVAYTERETLKARVLSRQANDRRKGWWTRERPFGYVVQDHRLVRHPDEAPIVRELVRRAMTGDSLRALAKWLDAEGVPTPKAAKGYKRPDKPARNGRTYTGPPTWQLQSVRVILRNPALAGWLPNEGLPVRGEDGELIVVANDPILSPGEWHGLQTALNARSALNADGRRRPAVGAAPAHELSRLLRCECGGAMTFQRGGRGQRKKGADAFKCVRSSQGASPCPGNYVNAPAITAEVSSRVARRVAALEPGSPEFQAVAARWLREQDPVDDAERRAAVAAIANAEAAVADLEAARYERGEFVGVNGIARWTALYERATARLAAATAAAPEADHVVDVGGLLDAFQLLESLDGGTAEDRRALYLLTFDVVTILRDRALPPKARFRVRWAGEDESADA</sequence>
<feature type="region of interest" description="Disordered" evidence="3">
    <location>
        <begin position="247"/>
        <end position="268"/>
    </location>
</feature>
<evidence type="ECO:0000259" key="5">
    <source>
        <dbReference type="PROSITE" id="PS51737"/>
    </source>
</evidence>
<evidence type="ECO:0000313" key="6">
    <source>
        <dbReference type="EMBL" id="MDZ5493220.1"/>
    </source>
</evidence>
<dbReference type="InterPro" id="IPR025827">
    <property type="entry name" value="Zn_ribbon_recom_dom"/>
</dbReference>
<dbReference type="PROSITE" id="PS51737">
    <property type="entry name" value="RECOMBINASE_DNA_BIND"/>
    <property type="match status" value="1"/>
</dbReference>
<dbReference type="PANTHER" id="PTHR30461:SF2">
    <property type="entry name" value="SERINE RECOMBINASE PINE-RELATED"/>
    <property type="match status" value="1"/>
</dbReference>
<dbReference type="InterPro" id="IPR036162">
    <property type="entry name" value="Resolvase-like_N_sf"/>
</dbReference>
<dbReference type="SMART" id="SM00857">
    <property type="entry name" value="Resolvase"/>
    <property type="match status" value="1"/>
</dbReference>
<dbReference type="InterPro" id="IPR011109">
    <property type="entry name" value="DNA_bind_recombinase_dom"/>
</dbReference>
<dbReference type="InterPro" id="IPR050639">
    <property type="entry name" value="SSR_resolvase"/>
</dbReference>
<evidence type="ECO:0000256" key="3">
    <source>
        <dbReference type="SAM" id="MobiDB-lite"/>
    </source>
</evidence>
<dbReference type="Pfam" id="PF13408">
    <property type="entry name" value="Zn_ribbon_recom"/>
    <property type="match status" value="1"/>
</dbReference>
<dbReference type="InterPro" id="IPR006119">
    <property type="entry name" value="Resolv_N"/>
</dbReference>
<evidence type="ECO:0000256" key="1">
    <source>
        <dbReference type="ARBA" id="ARBA00023125"/>
    </source>
</evidence>
<proteinExistence type="predicted"/>